<name>A0AAV4GJ38_9GAST</name>
<organism evidence="1 2">
    <name type="scientific">Elysia marginata</name>
    <dbReference type="NCBI Taxonomy" id="1093978"/>
    <lineage>
        <taxon>Eukaryota</taxon>
        <taxon>Metazoa</taxon>
        <taxon>Spiralia</taxon>
        <taxon>Lophotrochozoa</taxon>
        <taxon>Mollusca</taxon>
        <taxon>Gastropoda</taxon>
        <taxon>Heterobranchia</taxon>
        <taxon>Euthyneura</taxon>
        <taxon>Panpulmonata</taxon>
        <taxon>Sacoglossa</taxon>
        <taxon>Placobranchoidea</taxon>
        <taxon>Plakobranchidae</taxon>
        <taxon>Elysia</taxon>
    </lineage>
</organism>
<gene>
    <name evidence="1" type="ORF">ElyMa_002438500</name>
</gene>
<comment type="caution">
    <text evidence="1">The sequence shown here is derived from an EMBL/GenBank/DDBJ whole genome shotgun (WGS) entry which is preliminary data.</text>
</comment>
<proteinExistence type="predicted"/>
<accession>A0AAV4GJ38</accession>
<dbReference type="Proteomes" id="UP000762676">
    <property type="component" value="Unassembled WGS sequence"/>
</dbReference>
<protein>
    <submittedName>
        <fullName evidence="1">Uncharacterized protein</fullName>
    </submittedName>
</protein>
<evidence type="ECO:0000313" key="1">
    <source>
        <dbReference type="EMBL" id="GFR85331.1"/>
    </source>
</evidence>
<keyword evidence="2" id="KW-1185">Reference proteome</keyword>
<reference evidence="1 2" key="1">
    <citation type="journal article" date="2021" name="Elife">
        <title>Chloroplast acquisition without the gene transfer in kleptoplastic sea slugs, Plakobranchus ocellatus.</title>
        <authorList>
            <person name="Maeda T."/>
            <person name="Takahashi S."/>
            <person name="Yoshida T."/>
            <person name="Shimamura S."/>
            <person name="Takaki Y."/>
            <person name="Nagai Y."/>
            <person name="Toyoda A."/>
            <person name="Suzuki Y."/>
            <person name="Arimoto A."/>
            <person name="Ishii H."/>
            <person name="Satoh N."/>
            <person name="Nishiyama T."/>
            <person name="Hasebe M."/>
            <person name="Maruyama T."/>
            <person name="Minagawa J."/>
            <person name="Obokata J."/>
            <person name="Shigenobu S."/>
        </authorList>
    </citation>
    <scope>NUCLEOTIDE SEQUENCE [LARGE SCALE GENOMIC DNA]</scope>
</reference>
<dbReference type="EMBL" id="BMAT01005010">
    <property type="protein sequence ID" value="GFR85331.1"/>
    <property type="molecule type" value="Genomic_DNA"/>
</dbReference>
<dbReference type="AlphaFoldDB" id="A0AAV4GJ38"/>
<sequence length="115" mass="13546">MYERKDEEIAVKKAQALNKVTEDVKYSIEYSTDDGLYWRMETARSQITIPLSNFTNMDSPVYKCEASGRWKMHLKPWIVVLDLLCKFHQRELNSEQEGELRLTLFDNSAYKSVCE</sequence>
<evidence type="ECO:0000313" key="2">
    <source>
        <dbReference type="Proteomes" id="UP000762676"/>
    </source>
</evidence>